<dbReference type="SUPFAM" id="SSF53597">
    <property type="entry name" value="Dihydrofolate reductase-like"/>
    <property type="match status" value="1"/>
</dbReference>
<dbReference type="RefSeq" id="WP_242713459.1">
    <property type="nucleotide sequence ID" value="NZ_JALDAX010000028.1"/>
</dbReference>
<dbReference type="PANTHER" id="PTHR38011:SF11">
    <property type="entry name" value="2,5-DIAMINO-6-RIBOSYLAMINO-4(3H)-PYRIMIDINONE 5'-PHOSPHATE REDUCTASE"/>
    <property type="match status" value="1"/>
</dbReference>
<dbReference type="InterPro" id="IPR024072">
    <property type="entry name" value="DHFR-like_dom_sf"/>
</dbReference>
<sequence length="202" mass="22731">MRTDELQVTPMSKIVLMMNISLDGYIEGPDHDISWHRVDEEMHQHFNGVVRQYDALLTGRRTYELMAGYWSTADADPNITPVGAEFARIWRGIPKVVYSRTLQWADWNATVVRDVVPEAVRALKERSLGDLGLGGARLAGEFLRLGLVDEYRIYVHPVIVGHGTRLFPQADLSASLHLLDSRSFGNGVEFLHYAPNSGRRAA</sequence>
<proteinExistence type="predicted"/>
<dbReference type="PANTHER" id="PTHR38011">
    <property type="entry name" value="DIHYDROFOLATE REDUCTASE FAMILY PROTEIN (AFU_ORTHOLOGUE AFUA_8G06820)"/>
    <property type="match status" value="1"/>
</dbReference>
<dbReference type="Proteomes" id="UP001165270">
    <property type="component" value="Unassembled WGS sequence"/>
</dbReference>
<gene>
    <name evidence="2" type="ORF">MQN93_40785</name>
</gene>
<evidence type="ECO:0000259" key="1">
    <source>
        <dbReference type="Pfam" id="PF01872"/>
    </source>
</evidence>
<accession>A0ABS9XVD4</accession>
<dbReference type="Pfam" id="PF01872">
    <property type="entry name" value="RibD_C"/>
    <property type="match status" value="1"/>
</dbReference>
<dbReference type="Gene3D" id="3.40.430.10">
    <property type="entry name" value="Dihydrofolate Reductase, subunit A"/>
    <property type="match status" value="1"/>
</dbReference>
<comment type="caution">
    <text evidence="2">The sequence shown here is derived from an EMBL/GenBank/DDBJ whole genome shotgun (WGS) entry which is preliminary data.</text>
</comment>
<keyword evidence="3" id="KW-1185">Reference proteome</keyword>
<organism evidence="2 3">
    <name type="scientific">Streptomyces spinosisporus</name>
    <dbReference type="NCBI Taxonomy" id="2927582"/>
    <lineage>
        <taxon>Bacteria</taxon>
        <taxon>Bacillati</taxon>
        <taxon>Actinomycetota</taxon>
        <taxon>Actinomycetes</taxon>
        <taxon>Kitasatosporales</taxon>
        <taxon>Streptomycetaceae</taxon>
        <taxon>Streptomyces</taxon>
    </lineage>
</organism>
<dbReference type="InterPro" id="IPR002734">
    <property type="entry name" value="RibDG_C"/>
</dbReference>
<dbReference type="InterPro" id="IPR050765">
    <property type="entry name" value="Riboflavin_Biosynth_HTPR"/>
</dbReference>
<dbReference type="EMBL" id="JALDAX010000028">
    <property type="protein sequence ID" value="MCI3246045.1"/>
    <property type="molecule type" value="Genomic_DNA"/>
</dbReference>
<protein>
    <submittedName>
        <fullName evidence="2">Dihydrofolate reductase family protein</fullName>
    </submittedName>
</protein>
<name>A0ABS9XVD4_9ACTN</name>
<reference evidence="2" key="1">
    <citation type="submission" date="2022-03" db="EMBL/GenBank/DDBJ databases">
        <title>Streptomyces 7R015 and 7R016 isolated from Barleria lupulina in Thailand.</title>
        <authorList>
            <person name="Kanchanasin P."/>
            <person name="Phongsopitanun W."/>
            <person name="Tanasupawat S."/>
        </authorList>
    </citation>
    <scope>NUCLEOTIDE SEQUENCE</scope>
    <source>
        <strain evidence="2">7R016</strain>
    </source>
</reference>
<evidence type="ECO:0000313" key="3">
    <source>
        <dbReference type="Proteomes" id="UP001165270"/>
    </source>
</evidence>
<feature type="domain" description="Bacterial bifunctional deaminase-reductase C-terminal" evidence="1">
    <location>
        <begin position="13"/>
        <end position="188"/>
    </location>
</feature>
<evidence type="ECO:0000313" key="2">
    <source>
        <dbReference type="EMBL" id="MCI3246045.1"/>
    </source>
</evidence>